<evidence type="ECO:0000259" key="1">
    <source>
        <dbReference type="Pfam" id="PF01902"/>
    </source>
</evidence>
<dbReference type="InterPro" id="IPR014729">
    <property type="entry name" value="Rossmann-like_a/b/a_fold"/>
</dbReference>
<dbReference type="InterPro" id="IPR002761">
    <property type="entry name" value="Diphthami_syn_dom"/>
</dbReference>
<proteinExistence type="predicted"/>
<name>A0A7J3UYK7_9CREN</name>
<dbReference type="Gene3D" id="3.90.1490.10">
    <property type="entry name" value="putative n-type atp pyrophosphatase, domain 2"/>
    <property type="match status" value="1"/>
</dbReference>
<comment type="caution">
    <text evidence="2">The sequence shown here is derived from an EMBL/GenBank/DDBJ whole genome shotgun (WGS) entry which is preliminary data.</text>
</comment>
<protein>
    <recommendedName>
        <fullName evidence="1">Diphthamide synthase domain-containing protein</fullName>
    </recommendedName>
</protein>
<gene>
    <name evidence="2" type="ORF">ENL91_00630</name>
</gene>
<dbReference type="Pfam" id="PF01902">
    <property type="entry name" value="Diphthami_syn_2"/>
    <property type="match status" value="1"/>
</dbReference>
<organism evidence="2">
    <name type="scientific">Candidatus Methanosuratincola petrocarbonis</name>
    <name type="common">ex Vanwonterghem et al. 2016</name>
    <dbReference type="NCBI Taxonomy" id="1867261"/>
    <lineage>
        <taxon>Archaea</taxon>
        <taxon>Thermoproteota</taxon>
        <taxon>Methanosuratincolia</taxon>
        <taxon>Candidatus Methanomethylicales</taxon>
        <taxon>Candidatus Methanomethylicaceae</taxon>
        <taxon>Candidatus Methanosuratincola (ex Vanwonterghem et al. 2016)</taxon>
    </lineage>
</organism>
<evidence type="ECO:0000313" key="2">
    <source>
        <dbReference type="EMBL" id="HHI48659.1"/>
    </source>
</evidence>
<sequence length="203" mass="22372">MKAKQNGVPVDYLLFNTHEFQIPNVHEINICLVRAMADLIGIPLKVLHLEPGREHEVLSRLICQLNIGVVTVGNINVMDQLEWYEKLCKDSGAALYAPLWAGAGSSSLSALMDLIKSGVKAMIFSVKKPALSEEFLGRIIDPVLARDLARLIDPCGEGGEYHTLVLDAPIMSGRLSIGECSTIEFGDRLMLEVKKFRVEAKND</sequence>
<dbReference type="Gene3D" id="3.40.50.620">
    <property type="entry name" value="HUPs"/>
    <property type="match status" value="1"/>
</dbReference>
<reference evidence="2" key="1">
    <citation type="journal article" date="2020" name="mSystems">
        <title>Genome- and Community-Level Interaction Insights into Carbon Utilization and Element Cycling Functions of Hydrothermarchaeota in Hydrothermal Sediment.</title>
        <authorList>
            <person name="Zhou Z."/>
            <person name="Liu Y."/>
            <person name="Xu W."/>
            <person name="Pan J."/>
            <person name="Luo Z.H."/>
            <person name="Li M."/>
        </authorList>
    </citation>
    <scope>NUCLEOTIDE SEQUENCE [LARGE SCALE GENOMIC DNA]</scope>
    <source>
        <strain evidence="2">SpSt-1038</strain>
    </source>
</reference>
<dbReference type="SUPFAM" id="SSF52402">
    <property type="entry name" value="Adenine nucleotide alpha hydrolases-like"/>
    <property type="match status" value="1"/>
</dbReference>
<accession>A0A7J3UYK7</accession>
<feature type="domain" description="Diphthamide synthase" evidence="1">
    <location>
        <begin position="23"/>
        <end position="197"/>
    </location>
</feature>
<dbReference type="AlphaFoldDB" id="A0A7J3UYK7"/>
<dbReference type="EMBL" id="DRVT01000007">
    <property type="protein sequence ID" value="HHI48659.1"/>
    <property type="molecule type" value="Genomic_DNA"/>
</dbReference>